<proteinExistence type="predicted"/>
<feature type="transmembrane region" description="Helical" evidence="1">
    <location>
        <begin position="400"/>
        <end position="421"/>
    </location>
</feature>
<organism evidence="2 3">
    <name type="scientific">Paenibacillus durus</name>
    <name type="common">Paenibacillus azotofixans</name>
    <dbReference type="NCBI Taxonomy" id="44251"/>
    <lineage>
        <taxon>Bacteria</taxon>
        <taxon>Bacillati</taxon>
        <taxon>Bacillota</taxon>
        <taxon>Bacilli</taxon>
        <taxon>Bacillales</taxon>
        <taxon>Paenibacillaceae</taxon>
        <taxon>Paenibacillus</taxon>
    </lineage>
</organism>
<name>A0A089IR20_PAEDU</name>
<evidence type="ECO:0000313" key="3">
    <source>
        <dbReference type="Proteomes" id="UP000029409"/>
    </source>
</evidence>
<dbReference type="STRING" id="44251.PDUR_05450"/>
<dbReference type="eggNOG" id="ENOG50339DX">
    <property type="taxonomic scope" value="Bacteria"/>
</dbReference>
<dbReference type="AlphaFoldDB" id="A0A089IR20"/>
<feature type="transmembrane region" description="Helical" evidence="1">
    <location>
        <begin position="98"/>
        <end position="122"/>
    </location>
</feature>
<accession>A0A089IR20</accession>
<gene>
    <name evidence="2" type="ORF">PDUR_05450</name>
</gene>
<feature type="transmembrane region" description="Helical" evidence="1">
    <location>
        <begin position="266"/>
        <end position="287"/>
    </location>
</feature>
<feature type="transmembrane region" description="Helical" evidence="1">
    <location>
        <begin position="187"/>
        <end position="208"/>
    </location>
</feature>
<dbReference type="Proteomes" id="UP000029409">
    <property type="component" value="Chromosome"/>
</dbReference>
<keyword evidence="1" id="KW-1133">Transmembrane helix</keyword>
<feature type="transmembrane region" description="Helical" evidence="1">
    <location>
        <begin position="308"/>
        <end position="330"/>
    </location>
</feature>
<feature type="transmembrane region" description="Helical" evidence="1">
    <location>
        <begin position="433"/>
        <end position="458"/>
    </location>
</feature>
<protein>
    <submittedName>
        <fullName evidence="2">Uncharacterized protein</fullName>
    </submittedName>
</protein>
<feature type="transmembrane region" description="Helical" evidence="1">
    <location>
        <begin position="220"/>
        <end position="246"/>
    </location>
</feature>
<dbReference type="KEGG" id="pdu:PDUR_05450"/>
<dbReference type="OrthoDB" id="1707224at2"/>
<keyword evidence="3" id="KW-1185">Reference proteome</keyword>
<sequence length="509" mass="55327">MYCSRCGTNNFDYAIYCVKDGVELGTGLGEAAVQPAEAQFCPACGASMAKHAGYCIFCGEEAGSEIMARPAATAGRRPEIAASRKPAEATLTFDYKTFLLRGALGGIVAIAGVLLLCLLISYTLNKQAPPDLVGQELPIQELMNQYGADSDFKLIGVPEAVMAVNLVHSRLLITGGDSDVTGGSVKIFMGLITLLIVPLAALVIGGYVSARRYRLTDERAGLSVSLAIGLYYGLFLLAVSAFAGFSREVNLGLFSSALSGRIDYSFSSWESIILGWIFGFLFSWGGYRLYALNHNVRSGFFRKSAFEQAVRTVALGVFVLSFLAVVIVGVKFGRQLPFRLILLIAPQLGTYFWNFAHLGTLHFGGDGEQMNYSLLWGRDSEDGNGMLASSDYLSMHFLDGYVYCGLIVALIILIWVGIGFMRNRAAYPNDLRSVSVFSLTYGAAMAVIAKVSAFGFSVQGESLSNYWEGGTFFVGFRAVPIFFASFIISFLLLLTCSYFVRRKQARTNY</sequence>
<reference evidence="2 3" key="1">
    <citation type="submission" date="2014-08" db="EMBL/GenBank/DDBJ databases">
        <title>Comparative genomics of the Paenibacillus odorifer group.</title>
        <authorList>
            <person name="den Bakker H.C."/>
            <person name="Tsai Y.-C."/>
            <person name="Martin N."/>
            <person name="Korlach J."/>
            <person name="Wiedmann M."/>
        </authorList>
    </citation>
    <scope>NUCLEOTIDE SEQUENCE [LARGE SCALE GENOMIC DNA]</scope>
    <source>
        <strain evidence="2 3">DSM 1735</strain>
    </source>
</reference>
<keyword evidence="1" id="KW-0812">Transmembrane</keyword>
<evidence type="ECO:0000256" key="1">
    <source>
        <dbReference type="SAM" id="Phobius"/>
    </source>
</evidence>
<evidence type="ECO:0000313" key="2">
    <source>
        <dbReference type="EMBL" id="AIQ11474.1"/>
    </source>
</evidence>
<dbReference type="EMBL" id="CP009288">
    <property type="protein sequence ID" value="AIQ11474.1"/>
    <property type="molecule type" value="Genomic_DNA"/>
</dbReference>
<keyword evidence="1" id="KW-0472">Membrane</keyword>
<feature type="transmembrane region" description="Helical" evidence="1">
    <location>
        <begin position="478"/>
        <end position="500"/>
    </location>
</feature>
<dbReference type="RefSeq" id="WP_042205387.1">
    <property type="nucleotide sequence ID" value="NZ_CP009288.1"/>
</dbReference>